<proteinExistence type="predicted"/>
<dbReference type="EMBL" id="JBFXLQ010000024">
    <property type="protein sequence ID" value="KAL2866524.1"/>
    <property type="molecule type" value="Genomic_DNA"/>
</dbReference>
<dbReference type="Pfam" id="PF13391">
    <property type="entry name" value="HNH_2"/>
    <property type="match status" value="1"/>
</dbReference>
<dbReference type="RefSeq" id="XP_070885503.1">
    <property type="nucleotide sequence ID" value="XM_071033072.1"/>
</dbReference>
<feature type="region of interest" description="Disordered" evidence="1">
    <location>
        <begin position="80"/>
        <end position="167"/>
    </location>
</feature>
<evidence type="ECO:0000256" key="1">
    <source>
        <dbReference type="SAM" id="MobiDB-lite"/>
    </source>
</evidence>
<gene>
    <name evidence="3" type="ORF">BJX67DRAFT_381759</name>
</gene>
<feature type="region of interest" description="Disordered" evidence="1">
    <location>
        <begin position="370"/>
        <end position="431"/>
    </location>
</feature>
<evidence type="ECO:0000259" key="2">
    <source>
        <dbReference type="Pfam" id="PF13391"/>
    </source>
</evidence>
<feature type="compositionally biased region" description="Polar residues" evidence="1">
    <location>
        <begin position="146"/>
        <end position="158"/>
    </location>
</feature>
<sequence>MGAYDEVDDALRAQLIGQIDDALDGRLVETGFWAFLWLADIDKLEIYTKFFLGMPESSRYDLCASPNWTRALKIWTTRERVKDENRKRKSTTATPNPPTPSKVSRLAESVGRAIQDIGSPVPLSRRGRSPPSKSRSKSPSKIPTRVTSAGPSTPSTLITPGVNRREPKDYARSTAIADDCKKRDKHTCLVTRGGDWIETAHIYPFSLGTKVGSQGYTEFWARLSVLWPAEKVQAWEDAVLGRERTEILPNLISLAPTVHGLWGKAKFALRPIELSADQTTLTVEFHWLQDSAYEPRDLRIRPANPTELDGTTRQTRLFDCRTKRCICSGDILTFTTEDPEKLPLPSVDLLQMQWLLNRLVALAGAADVTDEELDPDDPMGLAPPIAVGDASETGMPEEAEEEEDDEGEEEGLMGTAGTAGAVSRVGKTGPR</sequence>
<organism evidence="3 4">
    <name type="scientific">Aspergillus lucknowensis</name>
    <dbReference type="NCBI Taxonomy" id="176173"/>
    <lineage>
        <taxon>Eukaryota</taxon>
        <taxon>Fungi</taxon>
        <taxon>Dikarya</taxon>
        <taxon>Ascomycota</taxon>
        <taxon>Pezizomycotina</taxon>
        <taxon>Eurotiomycetes</taxon>
        <taxon>Eurotiomycetidae</taxon>
        <taxon>Eurotiales</taxon>
        <taxon>Aspergillaceae</taxon>
        <taxon>Aspergillus</taxon>
        <taxon>Aspergillus subgen. Nidulantes</taxon>
    </lineage>
</organism>
<comment type="caution">
    <text evidence="3">The sequence shown here is derived from an EMBL/GenBank/DDBJ whole genome shotgun (WGS) entry which is preliminary data.</text>
</comment>
<dbReference type="Proteomes" id="UP001610432">
    <property type="component" value="Unassembled WGS sequence"/>
</dbReference>
<keyword evidence="4" id="KW-1185">Reference proteome</keyword>
<dbReference type="GeneID" id="98148144"/>
<feature type="domain" description="HNH nuclease" evidence="2">
    <location>
        <begin position="188"/>
        <end position="269"/>
    </location>
</feature>
<evidence type="ECO:0000313" key="3">
    <source>
        <dbReference type="EMBL" id="KAL2866524.1"/>
    </source>
</evidence>
<name>A0ABR4LPR9_9EURO</name>
<protein>
    <recommendedName>
        <fullName evidence="2">HNH nuclease domain-containing protein</fullName>
    </recommendedName>
</protein>
<evidence type="ECO:0000313" key="4">
    <source>
        <dbReference type="Proteomes" id="UP001610432"/>
    </source>
</evidence>
<reference evidence="3 4" key="1">
    <citation type="submission" date="2024-07" db="EMBL/GenBank/DDBJ databases">
        <title>Section-level genome sequencing and comparative genomics of Aspergillus sections Usti and Cavernicolus.</title>
        <authorList>
            <consortium name="Lawrence Berkeley National Laboratory"/>
            <person name="Nybo J.L."/>
            <person name="Vesth T.C."/>
            <person name="Theobald S."/>
            <person name="Frisvad J.C."/>
            <person name="Larsen T.O."/>
            <person name="Kjaerboelling I."/>
            <person name="Rothschild-Mancinelli K."/>
            <person name="Lyhne E.K."/>
            <person name="Kogle M.E."/>
            <person name="Barry K."/>
            <person name="Clum A."/>
            <person name="Na H."/>
            <person name="Ledsgaard L."/>
            <person name="Lin J."/>
            <person name="Lipzen A."/>
            <person name="Kuo A."/>
            <person name="Riley R."/>
            <person name="Mondo S."/>
            <person name="Labutti K."/>
            <person name="Haridas S."/>
            <person name="Pangalinan J."/>
            <person name="Salamov A.A."/>
            <person name="Simmons B.A."/>
            <person name="Magnuson J.K."/>
            <person name="Chen J."/>
            <person name="Drula E."/>
            <person name="Henrissat B."/>
            <person name="Wiebenga A."/>
            <person name="Lubbers R.J."/>
            <person name="Gomes A.C."/>
            <person name="Macurrencykelacurrency M.R."/>
            <person name="Stajich J."/>
            <person name="Grigoriev I.V."/>
            <person name="Mortensen U.H."/>
            <person name="De Vries R.P."/>
            <person name="Baker S.E."/>
            <person name="Andersen M.R."/>
        </authorList>
    </citation>
    <scope>NUCLEOTIDE SEQUENCE [LARGE SCALE GENOMIC DNA]</scope>
    <source>
        <strain evidence="3 4">CBS 449.75</strain>
    </source>
</reference>
<feature type="compositionally biased region" description="Low complexity" evidence="1">
    <location>
        <begin position="119"/>
        <end position="145"/>
    </location>
</feature>
<dbReference type="InterPro" id="IPR003615">
    <property type="entry name" value="HNH_nuc"/>
</dbReference>
<accession>A0ABR4LPR9</accession>
<feature type="compositionally biased region" description="Acidic residues" evidence="1">
    <location>
        <begin position="395"/>
        <end position="411"/>
    </location>
</feature>